<organism evidence="3 4">
    <name type="scientific">Candidatus Kerfeldbacteria bacterium RIFCSPHIGHO2_02_FULL_42_14</name>
    <dbReference type="NCBI Taxonomy" id="1798540"/>
    <lineage>
        <taxon>Bacteria</taxon>
        <taxon>Candidatus Kerfeldiibacteriota</taxon>
    </lineage>
</organism>
<protein>
    <recommendedName>
        <fullName evidence="2">Glycosyl transferase family 1 domain-containing protein</fullName>
    </recommendedName>
</protein>
<dbReference type="SUPFAM" id="SSF53756">
    <property type="entry name" value="UDP-Glycosyltransferase/glycogen phosphorylase"/>
    <property type="match status" value="1"/>
</dbReference>
<dbReference type="EMBL" id="MHKB01000011">
    <property type="protein sequence ID" value="OGY78995.1"/>
    <property type="molecule type" value="Genomic_DNA"/>
</dbReference>
<name>A0A1G2AQT0_9BACT</name>
<proteinExistence type="predicted"/>
<reference evidence="3 4" key="1">
    <citation type="journal article" date="2016" name="Nat. Commun.">
        <title>Thousands of microbial genomes shed light on interconnected biogeochemical processes in an aquifer system.</title>
        <authorList>
            <person name="Anantharaman K."/>
            <person name="Brown C.T."/>
            <person name="Hug L.A."/>
            <person name="Sharon I."/>
            <person name="Castelle C.J."/>
            <person name="Probst A.J."/>
            <person name="Thomas B.C."/>
            <person name="Singh A."/>
            <person name="Wilkins M.J."/>
            <person name="Karaoz U."/>
            <person name="Brodie E.L."/>
            <person name="Williams K.H."/>
            <person name="Hubbard S.S."/>
            <person name="Banfield J.F."/>
        </authorList>
    </citation>
    <scope>NUCLEOTIDE SEQUENCE [LARGE SCALE GENOMIC DNA]</scope>
</reference>
<dbReference type="GO" id="GO:0016757">
    <property type="term" value="F:glycosyltransferase activity"/>
    <property type="evidence" value="ECO:0007669"/>
    <property type="project" value="InterPro"/>
</dbReference>
<dbReference type="CDD" id="cd03809">
    <property type="entry name" value="GT4_MtfB-like"/>
    <property type="match status" value="1"/>
</dbReference>
<dbReference type="Pfam" id="PF00534">
    <property type="entry name" value="Glycos_transf_1"/>
    <property type="match status" value="1"/>
</dbReference>
<dbReference type="Proteomes" id="UP000177165">
    <property type="component" value="Unassembled WGS sequence"/>
</dbReference>
<dbReference type="Gene3D" id="3.40.50.2000">
    <property type="entry name" value="Glycogen Phosphorylase B"/>
    <property type="match status" value="2"/>
</dbReference>
<evidence type="ECO:0000313" key="3">
    <source>
        <dbReference type="EMBL" id="OGY78995.1"/>
    </source>
</evidence>
<gene>
    <name evidence="3" type="ORF">A3B74_03860</name>
</gene>
<dbReference type="PANTHER" id="PTHR46401">
    <property type="entry name" value="GLYCOSYLTRANSFERASE WBBK-RELATED"/>
    <property type="match status" value="1"/>
</dbReference>
<dbReference type="GO" id="GO:0009103">
    <property type="term" value="P:lipopolysaccharide biosynthetic process"/>
    <property type="evidence" value="ECO:0007669"/>
    <property type="project" value="TreeGrafter"/>
</dbReference>
<evidence type="ECO:0000259" key="2">
    <source>
        <dbReference type="Pfam" id="PF00534"/>
    </source>
</evidence>
<sequence>MIIGIDASRANEVYRRGTEWYAFFLIKALSKIIGPEHTVFLYVKQPLRPDLAYDLPSHFVAKILRWPPVFLWTQMRLSLEMLWHPPDIFFIPVHTLPLFHPRKTVITLHDVGFERFPELYDTHPIGPQGSVLTRLFDTVVKICTLGKFGNNELDYHRWSVRFALRHAAHIITVSDFSKQEIMQLFHTSPEKLTRVYISYDERRYHPVRDQQKIADVLHKYHVQQPYVLFVASLEEKKNVLRLIEAWHSIRQESRFPHTLVLAGKPGFGYERIRRSIDAFGLTSSVHETGYIVEEDLPTLMSAADVYILPSLYEGFGIPLLQAFACATPVVASHVASIPEIAGSAAQYCNPYDAHDIARAISEVLASSTIRNRLRSLGRARLQYFSWKECGEQTWSILQHVSRA</sequence>
<evidence type="ECO:0000313" key="4">
    <source>
        <dbReference type="Proteomes" id="UP000177165"/>
    </source>
</evidence>
<dbReference type="PANTHER" id="PTHR46401:SF2">
    <property type="entry name" value="GLYCOSYLTRANSFERASE WBBK-RELATED"/>
    <property type="match status" value="1"/>
</dbReference>
<dbReference type="InterPro" id="IPR001296">
    <property type="entry name" value="Glyco_trans_1"/>
</dbReference>
<feature type="domain" description="Glycosyl transferase family 1" evidence="2">
    <location>
        <begin position="223"/>
        <end position="378"/>
    </location>
</feature>
<dbReference type="AlphaFoldDB" id="A0A1G2AQT0"/>
<accession>A0A1G2AQT0</accession>
<keyword evidence="1" id="KW-0808">Transferase</keyword>
<comment type="caution">
    <text evidence="3">The sequence shown here is derived from an EMBL/GenBank/DDBJ whole genome shotgun (WGS) entry which is preliminary data.</text>
</comment>
<evidence type="ECO:0000256" key="1">
    <source>
        <dbReference type="ARBA" id="ARBA00022679"/>
    </source>
</evidence>
<dbReference type="STRING" id="1798540.A3B74_03860"/>